<reference evidence="2" key="1">
    <citation type="journal article" date="2019" name="Int. J. Syst. Evol. Microbiol.">
        <title>The Global Catalogue of Microorganisms (GCM) 10K type strain sequencing project: providing services to taxonomists for standard genome sequencing and annotation.</title>
        <authorList>
            <consortium name="The Broad Institute Genomics Platform"/>
            <consortium name="The Broad Institute Genome Sequencing Center for Infectious Disease"/>
            <person name="Wu L."/>
            <person name="Ma J."/>
        </authorList>
    </citation>
    <scope>NUCLEOTIDE SEQUENCE [LARGE SCALE GENOMIC DNA]</scope>
    <source>
        <strain evidence="2">KCTC 42224</strain>
    </source>
</reference>
<proteinExistence type="predicted"/>
<name>A0ABV7V7X4_9SPHN</name>
<dbReference type="GO" id="GO:0032259">
    <property type="term" value="P:methylation"/>
    <property type="evidence" value="ECO:0007669"/>
    <property type="project" value="UniProtKB-KW"/>
</dbReference>
<dbReference type="PANTHER" id="PTHR43861">
    <property type="entry name" value="TRANS-ACONITATE 2-METHYLTRANSFERASE-RELATED"/>
    <property type="match status" value="1"/>
</dbReference>
<accession>A0ABV7V7X4</accession>
<keyword evidence="2" id="KW-1185">Reference proteome</keyword>
<evidence type="ECO:0000313" key="2">
    <source>
        <dbReference type="Proteomes" id="UP001595683"/>
    </source>
</evidence>
<dbReference type="SUPFAM" id="SSF53335">
    <property type="entry name" value="S-adenosyl-L-methionine-dependent methyltransferases"/>
    <property type="match status" value="1"/>
</dbReference>
<gene>
    <name evidence="1" type="ORF">ACFOOT_12780</name>
</gene>
<dbReference type="Pfam" id="PF13489">
    <property type="entry name" value="Methyltransf_23"/>
    <property type="match status" value="1"/>
</dbReference>
<protein>
    <submittedName>
        <fullName evidence="1">Class I SAM-dependent methyltransferase</fullName>
        <ecNumber evidence="1">2.1.1.-</ecNumber>
    </submittedName>
</protein>
<sequence>MTQASDWQGGVGRAWAEEWQRTDRTFAQLTPALLAAIAAQPGATVLDIGCGAGELSLALAAARPQAHVRGVDVSADLVAAAQRRAAGLGQVRFELGDAGAWADPAYRPDLLVSRHGVMFFADPPAAFRNLAAAAAPDARLVFSCFRHPAENGWASAMAGLVPKPASPPDPHAPGPFAFADPDHVRAMLAGWQDVTFQPHDFHYIAGEGDDAQDQALALFRRIGPAASALRQAAEAARPGIEQGLRAVIAAHHRDGQVSFPAAAWIVTATKALGDHG</sequence>
<dbReference type="Proteomes" id="UP001595683">
    <property type="component" value="Unassembled WGS sequence"/>
</dbReference>
<keyword evidence="1" id="KW-0808">Transferase</keyword>
<dbReference type="RefSeq" id="WP_191324083.1">
    <property type="nucleotide sequence ID" value="NZ_BMZP01000007.1"/>
</dbReference>
<dbReference type="InterPro" id="IPR029063">
    <property type="entry name" value="SAM-dependent_MTases_sf"/>
</dbReference>
<dbReference type="EC" id="2.1.1.-" evidence="1"/>
<dbReference type="GO" id="GO:0008168">
    <property type="term" value="F:methyltransferase activity"/>
    <property type="evidence" value="ECO:0007669"/>
    <property type="project" value="UniProtKB-KW"/>
</dbReference>
<dbReference type="CDD" id="cd02440">
    <property type="entry name" value="AdoMet_MTases"/>
    <property type="match status" value="1"/>
</dbReference>
<dbReference type="EMBL" id="JBHRYE010000021">
    <property type="protein sequence ID" value="MFC3672298.1"/>
    <property type="molecule type" value="Genomic_DNA"/>
</dbReference>
<keyword evidence="1" id="KW-0489">Methyltransferase</keyword>
<comment type="caution">
    <text evidence="1">The sequence shown here is derived from an EMBL/GenBank/DDBJ whole genome shotgun (WGS) entry which is preliminary data.</text>
</comment>
<dbReference type="Gene3D" id="3.40.50.150">
    <property type="entry name" value="Vaccinia Virus protein VP39"/>
    <property type="match status" value="1"/>
</dbReference>
<evidence type="ECO:0000313" key="1">
    <source>
        <dbReference type="EMBL" id="MFC3672298.1"/>
    </source>
</evidence>
<organism evidence="1 2">
    <name type="scientific">Novosphingobium pokkalii</name>
    <dbReference type="NCBI Taxonomy" id="1770194"/>
    <lineage>
        <taxon>Bacteria</taxon>
        <taxon>Pseudomonadati</taxon>
        <taxon>Pseudomonadota</taxon>
        <taxon>Alphaproteobacteria</taxon>
        <taxon>Sphingomonadales</taxon>
        <taxon>Sphingomonadaceae</taxon>
        <taxon>Novosphingobium</taxon>
    </lineage>
</organism>